<keyword evidence="6" id="KW-1185">Reference proteome</keyword>
<dbReference type="InterPro" id="IPR011711">
    <property type="entry name" value="GntR_C"/>
</dbReference>
<dbReference type="SMART" id="SM00345">
    <property type="entry name" value="HTH_GNTR"/>
    <property type="match status" value="1"/>
</dbReference>
<organism evidence="5 6">
    <name type="scientific">Paenalcaligenes hermetiae</name>
    <dbReference type="NCBI Taxonomy" id="1157987"/>
    <lineage>
        <taxon>Bacteria</taxon>
        <taxon>Pseudomonadati</taxon>
        <taxon>Pseudomonadota</taxon>
        <taxon>Betaproteobacteria</taxon>
        <taxon>Burkholderiales</taxon>
        <taxon>Alcaligenaceae</taxon>
        <taxon>Paenalcaligenes</taxon>
    </lineage>
</organism>
<dbReference type="CDD" id="cd07377">
    <property type="entry name" value="WHTH_GntR"/>
    <property type="match status" value="1"/>
</dbReference>
<name>A0ABP9M7X6_9BURK</name>
<dbReference type="Pfam" id="PF00392">
    <property type="entry name" value="GntR"/>
    <property type="match status" value="1"/>
</dbReference>
<dbReference type="PRINTS" id="PR00035">
    <property type="entry name" value="HTHGNTR"/>
</dbReference>
<keyword evidence="3" id="KW-0804">Transcription</keyword>
<dbReference type="InterPro" id="IPR000524">
    <property type="entry name" value="Tscrpt_reg_HTH_GntR"/>
</dbReference>
<dbReference type="PROSITE" id="PS50949">
    <property type="entry name" value="HTH_GNTR"/>
    <property type="match status" value="1"/>
</dbReference>
<proteinExistence type="predicted"/>
<protein>
    <submittedName>
        <fullName evidence="5">GntR family transcriptional regulator</fullName>
    </submittedName>
</protein>
<dbReference type="Gene3D" id="1.20.120.530">
    <property type="entry name" value="GntR ligand-binding domain-like"/>
    <property type="match status" value="1"/>
</dbReference>
<sequence length="234" mass="26613">MSKTNTRFISTKKNIREQVYDLLRARMRLGEIGFGDRLVDHEIAAELNVSRMPVREAMMQLKNEGLLEGTSRGFILRQFTPTDIAQIFEIRLLLEPEAAMQACRNATIEKLAILNTHAQSTEQAHQQNDPLAYMEANDRFRASWLNMTPNTHLRETIQRLSNHVEAVRLATLREAKYRALSLQYTQELLQGFIEENPEKAAQAIRSNLRSAALSYYSTLDVLLENPPVGSSALA</sequence>
<keyword evidence="1" id="KW-0805">Transcription regulation</keyword>
<accession>A0ABP9M7X6</accession>
<evidence type="ECO:0000256" key="2">
    <source>
        <dbReference type="ARBA" id="ARBA00023125"/>
    </source>
</evidence>
<evidence type="ECO:0000313" key="6">
    <source>
        <dbReference type="Proteomes" id="UP001500227"/>
    </source>
</evidence>
<dbReference type="InterPro" id="IPR008920">
    <property type="entry name" value="TF_FadR/GntR_C"/>
</dbReference>
<dbReference type="EMBL" id="BAABKD010000011">
    <property type="protein sequence ID" value="GAA5092173.1"/>
    <property type="molecule type" value="Genomic_DNA"/>
</dbReference>
<dbReference type="SUPFAM" id="SSF48008">
    <property type="entry name" value="GntR ligand-binding domain-like"/>
    <property type="match status" value="1"/>
</dbReference>
<dbReference type="PANTHER" id="PTHR43537:SF45">
    <property type="entry name" value="GNTR FAMILY REGULATORY PROTEIN"/>
    <property type="match status" value="1"/>
</dbReference>
<dbReference type="PANTHER" id="PTHR43537">
    <property type="entry name" value="TRANSCRIPTIONAL REGULATOR, GNTR FAMILY"/>
    <property type="match status" value="1"/>
</dbReference>
<evidence type="ECO:0000256" key="3">
    <source>
        <dbReference type="ARBA" id="ARBA00023163"/>
    </source>
</evidence>
<dbReference type="InterPro" id="IPR036390">
    <property type="entry name" value="WH_DNA-bd_sf"/>
</dbReference>
<dbReference type="InterPro" id="IPR036388">
    <property type="entry name" value="WH-like_DNA-bd_sf"/>
</dbReference>
<feature type="domain" description="HTH gntR-type" evidence="4">
    <location>
        <begin position="13"/>
        <end position="79"/>
    </location>
</feature>
<evidence type="ECO:0000259" key="4">
    <source>
        <dbReference type="PROSITE" id="PS50949"/>
    </source>
</evidence>
<dbReference type="Pfam" id="PF07729">
    <property type="entry name" value="FCD"/>
    <property type="match status" value="1"/>
</dbReference>
<dbReference type="Proteomes" id="UP001500227">
    <property type="component" value="Unassembled WGS sequence"/>
</dbReference>
<evidence type="ECO:0000256" key="1">
    <source>
        <dbReference type="ARBA" id="ARBA00023015"/>
    </source>
</evidence>
<dbReference type="RefSeq" id="WP_345371384.1">
    <property type="nucleotide sequence ID" value="NZ_BAABKD010000011.1"/>
</dbReference>
<dbReference type="SMART" id="SM00895">
    <property type="entry name" value="FCD"/>
    <property type="match status" value="1"/>
</dbReference>
<comment type="caution">
    <text evidence="5">The sequence shown here is derived from an EMBL/GenBank/DDBJ whole genome shotgun (WGS) entry which is preliminary data.</text>
</comment>
<dbReference type="SUPFAM" id="SSF46785">
    <property type="entry name" value="Winged helix' DNA-binding domain"/>
    <property type="match status" value="1"/>
</dbReference>
<reference evidence="6" key="1">
    <citation type="journal article" date="2019" name="Int. J. Syst. Evol. Microbiol.">
        <title>The Global Catalogue of Microorganisms (GCM) 10K type strain sequencing project: providing services to taxonomists for standard genome sequencing and annotation.</title>
        <authorList>
            <consortium name="The Broad Institute Genomics Platform"/>
            <consortium name="The Broad Institute Genome Sequencing Center for Infectious Disease"/>
            <person name="Wu L."/>
            <person name="Ma J."/>
        </authorList>
    </citation>
    <scope>NUCLEOTIDE SEQUENCE [LARGE SCALE GENOMIC DNA]</scope>
    <source>
        <strain evidence="6">JCM 18423</strain>
    </source>
</reference>
<gene>
    <name evidence="5" type="ORF">GCM10023337_19080</name>
</gene>
<keyword evidence="2" id="KW-0238">DNA-binding</keyword>
<evidence type="ECO:0000313" key="5">
    <source>
        <dbReference type="EMBL" id="GAA5092173.1"/>
    </source>
</evidence>
<dbReference type="Gene3D" id="1.10.10.10">
    <property type="entry name" value="Winged helix-like DNA-binding domain superfamily/Winged helix DNA-binding domain"/>
    <property type="match status" value="1"/>
</dbReference>